<reference evidence="1" key="1">
    <citation type="journal article" date="2023" name="Mol. Phylogenet. Evol.">
        <title>Genome-scale phylogeny and comparative genomics of the fungal order Sordariales.</title>
        <authorList>
            <person name="Hensen N."/>
            <person name="Bonometti L."/>
            <person name="Westerberg I."/>
            <person name="Brannstrom I.O."/>
            <person name="Guillou S."/>
            <person name="Cros-Aarteil S."/>
            <person name="Calhoun S."/>
            <person name="Haridas S."/>
            <person name="Kuo A."/>
            <person name="Mondo S."/>
            <person name="Pangilinan J."/>
            <person name="Riley R."/>
            <person name="LaButti K."/>
            <person name="Andreopoulos B."/>
            <person name="Lipzen A."/>
            <person name="Chen C."/>
            <person name="Yan M."/>
            <person name="Daum C."/>
            <person name="Ng V."/>
            <person name="Clum A."/>
            <person name="Steindorff A."/>
            <person name="Ohm R.A."/>
            <person name="Martin F."/>
            <person name="Silar P."/>
            <person name="Natvig D.O."/>
            <person name="Lalanne C."/>
            <person name="Gautier V."/>
            <person name="Ament-Velasquez S.L."/>
            <person name="Kruys A."/>
            <person name="Hutchinson M.I."/>
            <person name="Powell A.J."/>
            <person name="Barry K."/>
            <person name="Miller A.N."/>
            <person name="Grigoriev I.V."/>
            <person name="Debuchy R."/>
            <person name="Gladieux P."/>
            <person name="Hiltunen Thoren M."/>
            <person name="Johannesson H."/>
        </authorList>
    </citation>
    <scope>NUCLEOTIDE SEQUENCE</scope>
    <source>
        <strain evidence="1">CBS 560.94</strain>
    </source>
</reference>
<dbReference type="RefSeq" id="XP_062683325.1">
    <property type="nucleotide sequence ID" value="XM_062826661.1"/>
</dbReference>
<evidence type="ECO:0000313" key="2">
    <source>
        <dbReference type="Proteomes" id="UP001278500"/>
    </source>
</evidence>
<organism evidence="1 2">
    <name type="scientific">Neurospora tetraspora</name>
    <dbReference type="NCBI Taxonomy" id="94610"/>
    <lineage>
        <taxon>Eukaryota</taxon>
        <taxon>Fungi</taxon>
        <taxon>Dikarya</taxon>
        <taxon>Ascomycota</taxon>
        <taxon>Pezizomycotina</taxon>
        <taxon>Sordariomycetes</taxon>
        <taxon>Sordariomycetidae</taxon>
        <taxon>Sordariales</taxon>
        <taxon>Sordariaceae</taxon>
        <taxon>Neurospora</taxon>
    </lineage>
</organism>
<proteinExistence type="predicted"/>
<evidence type="ECO:0000313" key="1">
    <source>
        <dbReference type="EMBL" id="KAK3348243.1"/>
    </source>
</evidence>
<sequence length="242" mass="27522">MVSRWLTHHAYSLAWDKYQCHPPPLLSWHSTIRITQTWHIAKVTGRRRSIRCSSSVGSSSFTIAVQASHYDRDSKQEEKSTSGLTKGLHRTTIECDRHGLSVSSPRISIEFLSTGRQHHQLRSSASRFVAKWPGVCKRLDGAKRIGMLYGQVQLQGRVLFQNSNAGANAYDMLEHARFSAVWDISNKHSLPVDRRKVSWNSSQSVERGRSDIYPCTYQQGCKHNVLFQRGRRGQNDVHNAPP</sequence>
<gene>
    <name evidence="1" type="ORF">B0H65DRAFT_462851</name>
</gene>
<accession>A0AAE0JHZ9</accession>
<reference evidence="1" key="2">
    <citation type="submission" date="2023-06" db="EMBL/GenBank/DDBJ databases">
        <authorList>
            <consortium name="Lawrence Berkeley National Laboratory"/>
            <person name="Haridas S."/>
            <person name="Hensen N."/>
            <person name="Bonometti L."/>
            <person name="Westerberg I."/>
            <person name="Brannstrom I.O."/>
            <person name="Guillou S."/>
            <person name="Cros-Aarteil S."/>
            <person name="Calhoun S."/>
            <person name="Kuo A."/>
            <person name="Mondo S."/>
            <person name="Pangilinan J."/>
            <person name="Riley R."/>
            <person name="Labutti K."/>
            <person name="Andreopoulos B."/>
            <person name="Lipzen A."/>
            <person name="Chen C."/>
            <person name="Yanf M."/>
            <person name="Daum C."/>
            <person name="Ng V."/>
            <person name="Clum A."/>
            <person name="Steindorff A."/>
            <person name="Ohm R."/>
            <person name="Martin F."/>
            <person name="Silar P."/>
            <person name="Natvig D."/>
            <person name="Lalanne C."/>
            <person name="Gautier V."/>
            <person name="Ament-Velasquez S.L."/>
            <person name="Kruys A."/>
            <person name="Hutchinson M.I."/>
            <person name="Powell A.J."/>
            <person name="Barry K."/>
            <person name="Miller A.N."/>
            <person name="Grigoriev I.V."/>
            <person name="Debuchy R."/>
            <person name="Gladieux P."/>
            <person name="Thoren M.H."/>
            <person name="Johannesson H."/>
        </authorList>
    </citation>
    <scope>NUCLEOTIDE SEQUENCE</scope>
    <source>
        <strain evidence="1">CBS 560.94</strain>
    </source>
</reference>
<comment type="caution">
    <text evidence="1">The sequence shown here is derived from an EMBL/GenBank/DDBJ whole genome shotgun (WGS) entry which is preliminary data.</text>
</comment>
<dbReference type="AlphaFoldDB" id="A0AAE0JHZ9"/>
<name>A0AAE0JHZ9_9PEZI</name>
<dbReference type="EMBL" id="JAUEPP010000003">
    <property type="protein sequence ID" value="KAK3348243.1"/>
    <property type="molecule type" value="Genomic_DNA"/>
</dbReference>
<dbReference type="Proteomes" id="UP001278500">
    <property type="component" value="Unassembled WGS sequence"/>
</dbReference>
<protein>
    <submittedName>
        <fullName evidence="1">Uncharacterized protein</fullName>
    </submittedName>
</protein>
<keyword evidence="2" id="KW-1185">Reference proteome</keyword>
<dbReference type="GeneID" id="87863815"/>